<evidence type="ECO:0000256" key="1">
    <source>
        <dbReference type="SAM" id="MobiDB-lite"/>
    </source>
</evidence>
<sequence length="64" mass="6772">MNALAGVLAVVGFFAVGGLLLEGIKPAAHKIIGPEKHHSSSSSHSSTKKGGRRHSKKHTRKHSH</sequence>
<evidence type="ECO:0000313" key="2">
    <source>
        <dbReference type="EMBL" id="QHT08311.1"/>
    </source>
</evidence>
<feature type="compositionally biased region" description="Basic residues" evidence="1">
    <location>
        <begin position="46"/>
        <end position="64"/>
    </location>
</feature>
<protein>
    <submittedName>
        <fullName evidence="2">Uncharacterized protein</fullName>
    </submittedName>
</protein>
<organism evidence="2">
    <name type="scientific">viral metagenome</name>
    <dbReference type="NCBI Taxonomy" id="1070528"/>
    <lineage>
        <taxon>unclassified sequences</taxon>
        <taxon>metagenomes</taxon>
        <taxon>organismal metagenomes</taxon>
    </lineage>
</organism>
<dbReference type="EMBL" id="MN739493">
    <property type="protein sequence ID" value="QHT08311.1"/>
    <property type="molecule type" value="Genomic_DNA"/>
</dbReference>
<reference evidence="2" key="1">
    <citation type="journal article" date="2020" name="Nature">
        <title>Giant virus diversity and host interactions through global metagenomics.</title>
        <authorList>
            <person name="Schulz F."/>
            <person name="Roux S."/>
            <person name="Paez-Espino D."/>
            <person name="Jungbluth S."/>
            <person name="Walsh D.A."/>
            <person name="Denef V.J."/>
            <person name="McMahon K.D."/>
            <person name="Konstantinidis K.T."/>
            <person name="Eloe-Fadrosh E.A."/>
            <person name="Kyrpides N.C."/>
            <person name="Woyke T."/>
        </authorList>
    </citation>
    <scope>NUCLEOTIDE SEQUENCE</scope>
    <source>
        <strain evidence="2">GVMAG-M-3300022752-66</strain>
    </source>
</reference>
<feature type="region of interest" description="Disordered" evidence="1">
    <location>
        <begin position="32"/>
        <end position="64"/>
    </location>
</feature>
<dbReference type="AlphaFoldDB" id="A0A6C0CVD2"/>
<accession>A0A6C0CVD2</accession>
<name>A0A6C0CVD2_9ZZZZ</name>
<proteinExistence type="predicted"/>